<dbReference type="Pfam" id="PF02073">
    <property type="entry name" value="Peptidase_M29"/>
    <property type="match status" value="1"/>
</dbReference>
<dbReference type="PANTHER" id="PTHR34448">
    <property type="entry name" value="AMINOPEPTIDASE"/>
    <property type="match status" value="1"/>
</dbReference>
<dbReference type="Gene3D" id="3.40.1830.10">
    <property type="entry name" value="Thermophilic metalloprotease (M29)"/>
    <property type="match status" value="1"/>
</dbReference>
<dbReference type="GO" id="GO:0004177">
    <property type="term" value="F:aminopeptidase activity"/>
    <property type="evidence" value="ECO:0007669"/>
    <property type="project" value="UniProtKB-KW"/>
</dbReference>
<evidence type="ECO:0000259" key="10">
    <source>
        <dbReference type="Pfam" id="PF20434"/>
    </source>
</evidence>
<dbReference type="Gene3D" id="3.40.50.1820">
    <property type="entry name" value="alpha/beta hydrolase"/>
    <property type="match status" value="1"/>
</dbReference>
<organism evidence="11 12">
    <name type="scientific">Neobacillus paridis</name>
    <dbReference type="NCBI Taxonomy" id="2803862"/>
    <lineage>
        <taxon>Bacteria</taxon>
        <taxon>Bacillati</taxon>
        <taxon>Bacillota</taxon>
        <taxon>Bacilli</taxon>
        <taxon>Bacillales</taxon>
        <taxon>Bacillaceae</taxon>
        <taxon>Neobacillus</taxon>
    </lineage>
</organism>
<feature type="domain" description="BD-FAE-like" evidence="10">
    <location>
        <begin position="54"/>
        <end position="224"/>
    </location>
</feature>
<dbReference type="InterPro" id="IPR035097">
    <property type="entry name" value="M29_N-terminal"/>
</dbReference>
<dbReference type="Proteomes" id="UP000623967">
    <property type="component" value="Unassembled WGS sequence"/>
</dbReference>
<keyword evidence="9" id="KW-0482">Metalloprotease</keyword>
<dbReference type="SUPFAM" id="SSF53474">
    <property type="entry name" value="alpha/beta-Hydrolases"/>
    <property type="match status" value="1"/>
</dbReference>
<comment type="caution">
    <text evidence="11">The sequence shown here is derived from an EMBL/GenBank/DDBJ whole genome shotgun (WGS) entry which is preliminary data.</text>
</comment>
<dbReference type="InterPro" id="IPR049492">
    <property type="entry name" value="BD-FAE-like_dom"/>
</dbReference>
<sequence>MMLKHFFKRRARLFRIFSLLLILTITTLFFYQPSKGKESKQLNLKYGDKPGQTLDIYTPTINKNSPAIIYVHGGGWMRGDKSNVAAKPAFFTNKGYVFVSVNYRLAPQVTYEEMAKDIASAIKWIYLHAGPYHIDKRKINLMGHSAGGHLVMLIGTKPNFLNRAGLPPEIVNSVVNLDGPVDLMNYIPKNKKYKQVFGDDQQVWREASPITYVAQRNLPPMLLVGPNNKSTSSFLKIAKNSGNTLQTFTSKTLTHHEITKLLGGKNGSEEAKNMTQAVVKFLETHNSELKKDDFSKRFKKELLFGKLCYYNNKPKIAGGKKMVLPNFEENLQKYAKLLVAKGINVQPGDWVKMTINVDQAPLARLITKEAYALGAEKVIVKWSDDEITKLHYLHQPTEVLTDIPDYEIQESEDHVLNHRVSRLSIVSSDPGLLNEADPAKVAAYQKVAGKAFKAQRVATQNDDLKWTVAAAAGAGWAASVFPDLKTSEEQVDALWDQIFKTCRVYEDDPIAAWDEHKNTLDEKATKLNEIQFDALHYTAPGTDLTLGLPKNHIWASAGSLNPKGEEFIANMPTEEVFTAPDTHRMEGVVRSTKPLSYAGTLIEGIEVHFKDGKIVDISAEKGDEAIKKLVFDNEGGTGLGEVALVPDPSPISQSGIIFFNTLFDENASNHLAIGAAYPTTIQGGTKMSEEELLKHGMNTSTVHVDFMIGSDKMNIDGIKQDGTVVPIFRNGDWAI</sequence>
<evidence type="ECO:0000256" key="5">
    <source>
        <dbReference type="ARBA" id="ARBA00022438"/>
    </source>
</evidence>
<evidence type="ECO:0000256" key="8">
    <source>
        <dbReference type="ARBA" id="ARBA00022801"/>
    </source>
</evidence>
<accession>A0ABS1TSP3</accession>
<evidence type="ECO:0000256" key="3">
    <source>
        <dbReference type="ARBA" id="ARBA00001947"/>
    </source>
</evidence>
<evidence type="ECO:0000313" key="12">
    <source>
        <dbReference type="Proteomes" id="UP000623967"/>
    </source>
</evidence>
<dbReference type="InterPro" id="IPR000787">
    <property type="entry name" value="Peptidase_M29"/>
</dbReference>
<dbReference type="PRINTS" id="PR00919">
    <property type="entry name" value="THERMOPTASE"/>
</dbReference>
<evidence type="ECO:0000256" key="2">
    <source>
        <dbReference type="ARBA" id="ARBA00001946"/>
    </source>
</evidence>
<name>A0ABS1TSP3_9BACI</name>
<protein>
    <submittedName>
        <fullName evidence="11">Aminopeptidase</fullName>
    </submittedName>
</protein>
<evidence type="ECO:0000256" key="9">
    <source>
        <dbReference type="ARBA" id="ARBA00023049"/>
    </source>
</evidence>
<comment type="cofactor">
    <cofactor evidence="1">
        <name>Co(2+)</name>
        <dbReference type="ChEBI" id="CHEBI:48828"/>
    </cofactor>
</comment>
<comment type="cofactor">
    <cofactor evidence="3">
        <name>Zn(2+)</name>
        <dbReference type="ChEBI" id="CHEBI:29105"/>
    </cofactor>
</comment>
<reference evidence="11 12" key="1">
    <citation type="submission" date="2021-01" db="EMBL/GenBank/DDBJ databases">
        <title>Genome public.</title>
        <authorList>
            <person name="Liu C."/>
            <person name="Sun Q."/>
        </authorList>
    </citation>
    <scope>NUCLEOTIDE SEQUENCE [LARGE SCALE GENOMIC DNA]</scope>
    <source>
        <strain evidence="11 12">YIM B02564</strain>
    </source>
</reference>
<dbReference type="PANTHER" id="PTHR34448:SF3">
    <property type="entry name" value="AMINOPEPTIDASE AMPS"/>
    <property type="match status" value="1"/>
</dbReference>
<gene>
    <name evidence="11" type="ORF">JK635_19420</name>
</gene>
<comment type="cofactor">
    <cofactor evidence="2">
        <name>Mg(2+)</name>
        <dbReference type="ChEBI" id="CHEBI:18420"/>
    </cofactor>
</comment>
<comment type="similarity">
    <text evidence="4">Belongs to the peptidase M29 family.</text>
</comment>
<evidence type="ECO:0000256" key="1">
    <source>
        <dbReference type="ARBA" id="ARBA00001941"/>
    </source>
</evidence>
<evidence type="ECO:0000313" key="11">
    <source>
        <dbReference type="EMBL" id="MBL4954335.1"/>
    </source>
</evidence>
<keyword evidence="5 11" id="KW-0031">Aminopeptidase</keyword>
<proteinExistence type="inferred from homology"/>
<keyword evidence="8" id="KW-0378">Hydrolase</keyword>
<evidence type="ECO:0000256" key="6">
    <source>
        <dbReference type="ARBA" id="ARBA00022670"/>
    </source>
</evidence>
<dbReference type="Pfam" id="PF20434">
    <property type="entry name" value="BD-FAE"/>
    <property type="match status" value="1"/>
</dbReference>
<evidence type="ECO:0000256" key="4">
    <source>
        <dbReference type="ARBA" id="ARBA00008236"/>
    </source>
</evidence>
<evidence type="ECO:0000256" key="7">
    <source>
        <dbReference type="ARBA" id="ARBA00022723"/>
    </source>
</evidence>
<keyword evidence="7" id="KW-0479">Metal-binding</keyword>
<keyword evidence="12" id="KW-1185">Reference proteome</keyword>
<dbReference type="InterPro" id="IPR052170">
    <property type="entry name" value="M29_Exopeptidase"/>
</dbReference>
<keyword evidence="6" id="KW-0645">Protease</keyword>
<dbReference type="SUPFAM" id="SSF144052">
    <property type="entry name" value="Thermophilic metalloprotease-like"/>
    <property type="match status" value="1"/>
</dbReference>
<dbReference type="EMBL" id="JAESWB010000326">
    <property type="protein sequence ID" value="MBL4954335.1"/>
    <property type="molecule type" value="Genomic_DNA"/>
</dbReference>
<dbReference type="InterPro" id="IPR029058">
    <property type="entry name" value="AB_hydrolase_fold"/>
</dbReference>